<gene>
    <name evidence="2" type="ORF">RM445_08715</name>
</gene>
<dbReference type="EMBL" id="JAVREJ010000004">
    <property type="protein sequence ID" value="MDT0349602.1"/>
    <property type="molecule type" value="Genomic_DNA"/>
</dbReference>
<dbReference type="Pfam" id="PF02720">
    <property type="entry name" value="DUF222"/>
    <property type="match status" value="1"/>
</dbReference>
<keyword evidence="3" id="KW-1185">Reference proteome</keyword>
<feature type="domain" description="DUF222" evidence="1">
    <location>
        <begin position="121"/>
        <end position="256"/>
    </location>
</feature>
<evidence type="ECO:0000313" key="2">
    <source>
        <dbReference type="EMBL" id="MDT0349602.1"/>
    </source>
</evidence>
<comment type="caution">
    <text evidence="2">The sequence shown here is derived from an EMBL/GenBank/DDBJ whole genome shotgun (WGS) entry which is preliminary data.</text>
</comment>
<sequence length="262" mass="28434">MFEQAVEGPSWDPDGWLPEDDFDGVLERLLAKAEALPEFVPDWSDPVPDFPPEDWAFEDWAFEDGALGPRSDDDAPYGTRMPSGWLALDLDSGTAEPAALDDNTLIEALVGFDRVASWAAARQARLLAELARRRPTDRAPHTARWAGVGSEYAPDEAGVALKLSRPTACARIGTANRLLTVLPATHALWETGRIDTAKARAVDDTTWMLTPELARAVQDRVLPRAPEQTLAQLKAALARAVLAVDPEGAEARHRAAPATAGW</sequence>
<protein>
    <submittedName>
        <fullName evidence="2">DUF222 domain-containing protein</fullName>
    </submittedName>
</protein>
<evidence type="ECO:0000313" key="3">
    <source>
        <dbReference type="Proteomes" id="UP001183202"/>
    </source>
</evidence>
<evidence type="ECO:0000259" key="1">
    <source>
        <dbReference type="Pfam" id="PF02720"/>
    </source>
</evidence>
<reference evidence="3" key="1">
    <citation type="submission" date="2023-07" db="EMBL/GenBank/DDBJ databases">
        <title>30 novel species of actinomycetes from the DSMZ collection.</title>
        <authorList>
            <person name="Nouioui I."/>
        </authorList>
    </citation>
    <scope>NUCLEOTIDE SEQUENCE [LARGE SCALE GENOMIC DNA]</scope>
    <source>
        <strain evidence="3">DSM 45834</strain>
    </source>
</reference>
<organism evidence="2 3">
    <name type="scientific">Pseudonocardia charpentierae</name>
    <dbReference type="NCBI Taxonomy" id="3075545"/>
    <lineage>
        <taxon>Bacteria</taxon>
        <taxon>Bacillati</taxon>
        <taxon>Actinomycetota</taxon>
        <taxon>Actinomycetes</taxon>
        <taxon>Pseudonocardiales</taxon>
        <taxon>Pseudonocardiaceae</taxon>
        <taxon>Pseudonocardia</taxon>
    </lineage>
</organism>
<accession>A0ABU2N7S5</accession>
<dbReference type="RefSeq" id="WP_311555621.1">
    <property type="nucleotide sequence ID" value="NZ_JAVREJ010000004.1"/>
</dbReference>
<dbReference type="InterPro" id="IPR003870">
    <property type="entry name" value="DUF222"/>
</dbReference>
<dbReference type="Proteomes" id="UP001183202">
    <property type="component" value="Unassembled WGS sequence"/>
</dbReference>
<proteinExistence type="predicted"/>
<name>A0ABU2N7S5_9PSEU</name>